<dbReference type="SMART" id="SM00723">
    <property type="entry name" value="AMOP"/>
    <property type="match status" value="1"/>
</dbReference>
<dbReference type="SMART" id="SM00176">
    <property type="entry name" value="RAN"/>
    <property type="match status" value="1"/>
</dbReference>
<dbReference type="Pfam" id="PF03782">
    <property type="entry name" value="AMOP"/>
    <property type="match status" value="1"/>
</dbReference>
<proteinExistence type="inferred from homology"/>
<organism evidence="21 22">
    <name type="scientific">Hypsibius exemplaris</name>
    <name type="common">Freshwater tardigrade</name>
    <dbReference type="NCBI Taxonomy" id="2072580"/>
    <lineage>
        <taxon>Eukaryota</taxon>
        <taxon>Metazoa</taxon>
        <taxon>Ecdysozoa</taxon>
        <taxon>Tardigrada</taxon>
        <taxon>Eutardigrada</taxon>
        <taxon>Parachela</taxon>
        <taxon>Hypsibioidea</taxon>
        <taxon>Hypsibiidae</taxon>
        <taxon>Hypsibius</taxon>
    </lineage>
</organism>
<dbReference type="SMART" id="SM00216">
    <property type="entry name" value="VWD"/>
    <property type="match status" value="1"/>
</dbReference>
<dbReference type="InterPro" id="IPR056619">
    <property type="entry name" value="C8-3_MUC4"/>
</dbReference>
<evidence type="ECO:0000256" key="16">
    <source>
        <dbReference type="SAM" id="MobiDB-lite"/>
    </source>
</evidence>
<keyword evidence="7" id="KW-1015">Disulfide bond</keyword>
<dbReference type="SUPFAM" id="SSF81296">
    <property type="entry name" value="E set domains"/>
    <property type="match status" value="1"/>
</dbReference>
<dbReference type="GO" id="GO:0012505">
    <property type="term" value="C:endomembrane system"/>
    <property type="evidence" value="ECO:0007669"/>
    <property type="project" value="UniProtKB-SubCell"/>
</dbReference>
<dbReference type="CDD" id="cd00102">
    <property type="entry name" value="IPT"/>
    <property type="match status" value="1"/>
</dbReference>
<evidence type="ECO:0000313" key="21">
    <source>
        <dbReference type="EMBL" id="OQV22809.1"/>
    </source>
</evidence>
<dbReference type="Pfam" id="PF06119">
    <property type="entry name" value="NIDO"/>
    <property type="match status" value="1"/>
</dbReference>
<dbReference type="Proteomes" id="UP000192578">
    <property type="component" value="Unassembled WGS sequence"/>
</dbReference>
<dbReference type="InterPro" id="IPR001846">
    <property type="entry name" value="VWF_type-D"/>
</dbReference>
<sequence length="1425" mass="157359">MRSIPVSIVGFILVGLAYARFSYAAVLEPFGTNTSDTVMTPSDDDPEEIILLGNVRLAFFDHRYKSIWIAPNGYLTFGQSLNSFSPETPFPNEHVMLSAFWSDIHPKVCSDAAGGNQIYYRQETDKAGRLLTGVTTQIRNALPQYRQFRAKWAAVVTYDRVVEFGMSCNMSLQSAPRNTFQIILTTDGTRTFGIFNYEKLEWIEHYGQYASGGFNAGDNVNFHEMEGSFTADFGNVVQRSNVNVPGQWIFRLDKQQIEDTSCSQNDLSNVVASIAPRYGSIFGGNEVVISGVCEDPDLLSREVILCKFGRQVVTGERSHDSIVRCIAPPLAGKGPTMVLVSVDGGLTYPHTVAYSYDTTAYDIHLVHRSKWPSHDGGSQIELSWDPLTVDQSAEENSTNSKVDVDFIIWYIVGSDPANGIRRAELALTYGAPNNGRLTILASQINITRDRLREDHLIFLSGTFRIVKTSDRVGFFDATTGVWAKPVLMIWSQLTDVDTFSDLNSAGRSGLREFEQPVSESRAVQAFSFRVPSVLTRSQWTRYYATRPQRLQLVSEITRCLKSPTVTSACECWAEQEPIIIPYNSDDNATFPACPPTIAQVRLDRGRFNPESSLTSAATCNRNTRAIGNIFWDMGECAENPAAVLCVNSVAVTKDEMQQQCCYNDGGSLTDAQVTTSGGRVRFTVQDRTDLSDIEPGDLWLAQRLEEQLIDRKPQEMCCPRGRNWDSQDCQLFRRIRRGGSARNYQPPSPPGGGFGDPHIWTLDGLRYTFNGLGEYVLIDMPGQLEVQGRTAKVPTENATVWSGLAFQVGETRVQFSLSTRDGLDLILDGQRQDLTELTNFLQSKDFVIYLVRDGSSSIHKISAQSSSGITIDVEETNAVIQFQIALPNELKGNTSRGLLGNWNGRSDDDLQPNKNVPALSPSAQPESIFHDFGETWRVEKAKSLFTYQSPAESYDTFNDLSFLPSFVVPAIPVDILEEARTACSGSPECMFDIAMTGNIDVGKNSVAFLKDVVEQIEVQPVISCGFPDIMGGSYSRIVNNVSSFNAGDRLTFECFHEDNVTTVRKSGNYTMDCSESGVWIGVPLICVVTCGRPILSSPLVTMRGVSALWEEGLRVVFDCVSTAQQTSGNRTSTCTKDGSWSGEKLVCSPIPTVPSTELTEASEIITSPTTATEPTSLLPSAPSVSTPATVDSRLTSPATTQASSFAIKMGAEEYDYLFKVVMIGDSGVGKSNLLSSFTRNEFHMDTHTTIGVEFATKSVEINGRHITAQIWDTAGQERYRAIASAYYRGAEGALLVYDITIGYHSIERWLRELREHAHKDIIIILVGNKSDLRHLRKVSPEVAQAFAAQNGLSFIETSAKDSSNVGKAFHDLLSQMYTLRRSKEMLNAGEDDDNKKKAPSHGSSKVIRLDRSNSQQDSQINRGCC</sequence>
<accession>A0A1W0X5L4</accession>
<evidence type="ECO:0000256" key="10">
    <source>
        <dbReference type="ARBA" id="ARBA00037836"/>
    </source>
</evidence>
<dbReference type="GO" id="GO:0007160">
    <property type="term" value="P:cell-matrix adhesion"/>
    <property type="evidence" value="ECO:0007669"/>
    <property type="project" value="InterPro"/>
</dbReference>
<dbReference type="PROSITE" id="PS51220">
    <property type="entry name" value="NIDO"/>
    <property type="match status" value="1"/>
</dbReference>
<dbReference type="SMART" id="SM00174">
    <property type="entry name" value="RHO"/>
    <property type="match status" value="1"/>
</dbReference>
<name>A0A1W0X5L4_HYPEX</name>
<keyword evidence="4" id="KW-1133">Transmembrane helix</keyword>
<feature type="domain" description="Sushi" evidence="18">
    <location>
        <begin position="1088"/>
        <end position="1149"/>
    </location>
</feature>
<dbReference type="GO" id="GO:0005525">
    <property type="term" value="F:GTP binding"/>
    <property type="evidence" value="ECO:0007669"/>
    <property type="project" value="UniProtKB-KW"/>
</dbReference>
<evidence type="ECO:0000259" key="20">
    <source>
        <dbReference type="PROSITE" id="PS51233"/>
    </source>
</evidence>
<comment type="subcellular location">
    <subcellularLocation>
        <location evidence="10">Cell projection</location>
        <location evidence="10">Pseudopodium membrane</location>
    </subcellularLocation>
    <subcellularLocation>
        <location evidence="11">Endomembrane system</location>
        <topology evidence="11">Lipid-anchor</topology>
    </subcellularLocation>
</comment>
<dbReference type="PROSITE" id="PS50923">
    <property type="entry name" value="SUSHI"/>
    <property type="match status" value="1"/>
</dbReference>
<evidence type="ECO:0000256" key="11">
    <source>
        <dbReference type="ARBA" id="ARBA00037868"/>
    </source>
</evidence>
<dbReference type="Pfam" id="PF00071">
    <property type="entry name" value="Ras"/>
    <property type="match status" value="1"/>
</dbReference>
<dbReference type="PROSITE" id="PS51233">
    <property type="entry name" value="VWFD"/>
    <property type="match status" value="1"/>
</dbReference>
<dbReference type="InterPro" id="IPR005533">
    <property type="entry name" value="AMOP_dom"/>
</dbReference>
<dbReference type="Pfam" id="PF00094">
    <property type="entry name" value="VWD"/>
    <property type="match status" value="1"/>
</dbReference>
<evidence type="ECO:0000259" key="17">
    <source>
        <dbReference type="PROSITE" id="PS50856"/>
    </source>
</evidence>
<dbReference type="InterPro" id="IPR035976">
    <property type="entry name" value="Sushi/SCR/CCP_sf"/>
</dbReference>
<dbReference type="SMART" id="SM00173">
    <property type="entry name" value="RAS"/>
    <property type="match status" value="1"/>
</dbReference>
<evidence type="ECO:0000256" key="12">
    <source>
        <dbReference type="ARBA" id="ARBA00039508"/>
    </source>
</evidence>
<gene>
    <name evidence="21" type="ORF">BV898_03243</name>
</gene>
<keyword evidence="15" id="KW-0768">Sushi</keyword>
<dbReference type="InterPro" id="IPR002909">
    <property type="entry name" value="IPT_dom"/>
</dbReference>
<comment type="subunit">
    <text evidence="14">Interacts (GTP-bound form) with RAB11FIP1, RAB11FIP2, RAB11FIP3 and RAB11FIP4. Interacts (via the hypervariable C-terminal region) with ITGB1 (via the cytoplasmic region); the interaction is GTP-dependent. Interacts with ITGAV. Associates with the integrin alpha-V/beta-1 heterodimer. Interacts with VPS33B.</text>
</comment>
<dbReference type="PRINTS" id="PR00449">
    <property type="entry name" value="RASTRNSFRMNG"/>
</dbReference>
<dbReference type="PANTHER" id="PTHR13802">
    <property type="entry name" value="MUCIN 4-RELATED"/>
    <property type="match status" value="1"/>
</dbReference>
<dbReference type="InterPro" id="IPR000436">
    <property type="entry name" value="Sushi_SCR_CCP_dom"/>
</dbReference>
<dbReference type="InterPro" id="IPR051495">
    <property type="entry name" value="Epithelial_Barrier/Signaling"/>
</dbReference>
<evidence type="ECO:0000256" key="13">
    <source>
        <dbReference type="ARBA" id="ARBA00055320"/>
    </source>
</evidence>
<evidence type="ECO:0000256" key="15">
    <source>
        <dbReference type="PROSITE-ProRule" id="PRU00302"/>
    </source>
</evidence>
<evidence type="ECO:0000256" key="1">
    <source>
        <dbReference type="ARBA" id="ARBA00006270"/>
    </source>
</evidence>
<dbReference type="InterPro" id="IPR003886">
    <property type="entry name" value="NIDO_dom"/>
</dbReference>
<dbReference type="SMART" id="SM00539">
    <property type="entry name" value="NIDO"/>
    <property type="match status" value="1"/>
</dbReference>
<keyword evidence="9" id="KW-0636">Prenylation</keyword>
<feature type="compositionally biased region" description="Polar residues" evidence="16">
    <location>
        <begin position="1412"/>
        <end position="1425"/>
    </location>
</feature>
<evidence type="ECO:0000259" key="18">
    <source>
        <dbReference type="PROSITE" id="PS50923"/>
    </source>
</evidence>
<keyword evidence="22" id="KW-1185">Reference proteome</keyword>
<keyword evidence="8" id="KW-0449">Lipoprotein</keyword>
<protein>
    <recommendedName>
        <fullName evidence="12">Ras-related protein Rab-25</fullName>
    </recommendedName>
</protein>
<dbReference type="PROSITE" id="PS51419">
    <property type="entry name" value="RAB"/>
    <property type="match status" value="1"/>
</dbReference>
<feature type="region of interest" description="Disordered" evidence="16">
    <location>
        <begin position="1168"/>
        <end position="1192"/>
    </location>
</feature>
<dbReference type="CDD" id="cd00033">
    <property type="entry name" value="CCP"/>
    <property type="match status" value="2"/>
</dbReference>
<evidence type="ECO:0000256" key="3">
    <source>
        <dbReference type="ARBA" id="ARBA00022741"/>
    </source>
</evidence>
<dbReference type="Gene3D" id="2.60.40.10">
    <property type="entry name" value="Immunoglobulins"/>
    <property type="match status" value="1"/>
</dbReference>
<dbReference type="SMART" id="SM00032">
    <property type="entry name" value="CCP"/>
    <property type="match status" value="2"/>
</dbReference>
<dbReference type="PROSITE" id="PS51421">
    <property type="entry name" value="RAS"/>
    <property type="match status" value="1"/>
</dbReference>
<keyword evidence="5" id="KW-0342">GTP-binding</keyword>
<evidence type="ECO:0000259" key="19">
    <source>
        <dbReference type="PROSITE" id="PS51220"/>
    </source>
</evidence>
<comment type="caution">
    <text evidence="21">The sequence shown here is derived from an EMBL/GenBank/DDBJ whole genome shotgun (WGS) entry which is preliminary data.</text>
</comment>
<dbReference type="Gene3D" id="3.40.50.300">
    <property type="entry name" value="P-loop containing nucleotide triphosphate hydrolases"/>
    <property type="match status" value="1"/>
</dbReference>
<dbReference type="InterPro" id="IPR001806">
    <property type="entry name" value="Small_GTPase"/>
</dbReference>
<dbReference type="InterPro" id="IPR013783">
    <property type="entry name" value="Ig-like_fold"/>
</dbReference>
<evidence type="ECO:0000256" key="4">
    <source>
        <dbReference type="ARBA" id="ARBA00022989"/>
    </source>
</evidence>
<feature type="domain" description="AMOP" evidence="17">
    <location>
        <begin position="561"/>
        <end position="736"/>
    </location>
</feature>
<dbReference type="OrthoDB" id="6236007at2759"/>
<dbReference type="InterPro" id="IPR014756">
    <property type="entry name" value="Ig_E-set"/>
</dbReference>
<feature type="domain" description="VWFD" evidence="20">
    <location>
        <begin position="749"/>
        <end position="944"/>
    </location>
</feature>
<dbReference type="CDD" id="cd01868">
    <property type="entry name" value="Rab11_like"/>
    <property type="match status" value="1"/>
</dbReference>
<dbReference type="NCBIfam" id="TIGR00231">
    <property type="entry name" value="small_GTP"/>
    <property type="match status" value="1"/>
</dbReference>
<evidence type="ECO:0000256" key="2">
    <source>
        <dbReference type="ARBA" id="ARBA00022692"/>
    </source>
</evidence>
<dbReference type="FunFam" id="3.40.50.300:FF:000067">
    <property type="entry name" value="ras-related protein RABA1f"/>
    <property type="match status" value="1"/>
</dbReference>
<reference evidence="22" key="1">
    <citation type="submission" date="2017-01" db="EMBL/GenBank/DDBJ databases">
        <title>Comparative genomics of anhydrobiosis in the tardigrade Hypsibius dujardini.</title>
        <authorList>
            <person name="Yoshida Y."/>
            <person name="Koutsovoulos G."/>
            <person name="Laetsch D."/>
            <person name="Stevens L."/>
            <person name="Kumar S."/>
            <person name="Horikawa D."/>
            <person name="Ishino K."/>
            <person name="Komine S."/>
            <person name="Tomita M."/>
            <person name="Blaxter M."/>
            <person name="Arakawa K."/>
        </authorList>
    </citation>
    <scope>NUCLEOTIDE SEQUENCE [LARGE SCALE GENOMIC DNA]</scope>
    <source>
        <strain evidence="22">Z151</strain>
    </source>
</reference>
<keyword evidence="6" id="KW-0472">Membrane</keyword>
<dbReference type="GO" id="GO:0003924">
    <property type="term" value="F:GTPase activity"/>
    <property type="evidence" value="ECO:0007669"/>
    <property type="project" value="InterPro"/>
</dbReference>
<feature type="region of interest" description="Disordered" evidence="16">
    <location>
        <begin position="1387"/>
        <end position="1425"/>
    </location>
</feature>
<evidence type="ECO:0000256" key="8">
    <source>
        <dbReference type="ARBA" id="ARBA00023288"/>
    </source>
</evidence>
<dbReference type="PROSITE" id="PS50856">
    <property type="entry name" value="AMOP"/>
    <property type="match status" value="1"/>
</dbReference>
<dbReference type="EMBL" id="MTYJ01000015">
    <property type="protein sequence ID" value="OQV22809.1"/>
    <property type="molecule type" value="Genomic_DNA"/>
</dbReference>
<evidence type="ECO:0000256" key="9">
    <source>
        <dbReference type="ARBA" id="ARBA00023289"/>
    </source>
</evidence>
<dbReference type="PANTHER" id="PTHR13802:SF59">
    <property type="entry name" value="SUSHI DOMAIN-CONTAINING PROTEIN 2"/>
    <property type="match status" value="1"/>
</dbReference>
<dbReference type="Pfam" id="PF23263">
    <property type="entry name" value="C8-3_MUC4"/>
    <property type="match status" value="1"/>
</dbReference>
<keyword evidence="3" id="KW-0547">Nucleotide-binding</keyword>
<keyword evidence="2" id="KW-0812">Transmembrane</keyword>
<comment type="caution">
    <text evidence="15">Lacks conserved residue(s) required for the propagation of feature annotation.</text>
</comment>
<feature type="domain" description="NIDO" evidence="19">
    <location>
        <begin position="99"/>
        <end position="255"/>
    </location>
</feature>
<dbReference type="SMART" id="SM00175">
    <property type="entry name" value="RAB"/>
    <property type="match status" value="1"/>
</dbReference>
<dbReference type="GO" id="GO:0031260">
    <property type="term" value="C:pseudopodium membrane"/>
    <property type="evidence" value="ECO:0007669"/>
    <property type="project" value="UniProtKB-SubCell"/>
</dbReference>
<dbReference type="Pfam" id="PF01833">
    <property type="entry name" value="TIG"/>
    <property type="match status" value="1"/>
</dbReference>
<dbReference type="SUPFAM" id="SSF52540">
    <property type="entry name" value="P-loop containing nucleoside triphosphate hydrolases"/>
    <property type="match status" value="1"/>
</dbReference>
<dbReference type="InterPro" id="IPR005225">
    <property type="entry name" value="Small_GTP-bd"/>
</dbReference>
<dbReference type="SUPFAM" id="SSF57535">
    <property type="entry name" value="Complement control module/SCR domain"/>
    <property type="match status" value="2"/>
</dbReference>
<feature type="region of interest" description="Disordered" evidence="16">
    <location>
        <begin position="901"/>
        <end position="922"/>
    </location>
</feature>
<comment type="function">
    <text evidence="13">The small GTPases Rab are key regulators of intracellular membrane trafficking, from the formation of transport vesicles to their fusion with membranes. Rabs cycle between an inactive GDP-bound form and an active GTP-bound form that is able to recruit to membranes different set of downstream effectors directly responsible for vesicle formation, movement, tethering and fusion. RAB25 regulates epithelial cell differentiation, proliferation and survival, thereby playing key roles in tumorigenesis. Promotes invasive migration of cells in which it functions to localize and maintain integrin alpha-V/beta-1 at the tips of extending pseudopodia. Involved in the regulation of epithelial morphogenesis through the control of CLDN4 expression and localization at tight junctions. May selectively regulate the apical recycling pathway. Together with MYO5B regulates transcytosis.</text>
</comment>
<evidence type="ECO:0000256" key="7">
    <source>
        <dbReference type="ARBA" id="ARBA00023157"/>
    </source>
</evidence>
<evidence type="ECO:0000256" key="6">
    <source>
        <dbReference type="ARBA" id="ARBA00023136"/>
    </source>
</evidence>
<comment type="similarity">
    <text evidence="1">Belongs to the small GTPase superfamily. Rab family.</text>
</comment>
<evidence type="ECO:0000256" key="14">
    <source>
        <dbReference type="ARBA" id="ARBA00064728"/>
    </source>
</evidence>
<evidence type="ECO:0000256" key="5">
    <source>
        <dbReference type="ARBA" id="ARBA00023134"/>
    </source>
</evidence>
<evidence type="ECO:0000313" key="22">
    <source>
        <dbReference type="Proteomes" id="UP000192578"/>
    </source>
</evidence>
<dbReference type="InterPro" id="IPR027417">
    <property type="entry name" value="P-loop_NTPase"/>
</dbReference>